<evidence type="ECO:0000313" key="1">
    <source>
        <dbReference type="EMBL" id="KKG34636.1"/>
    </source>
</evidence>
<comment type="caution">
    <text evidence="1">The sequence shown here is derived from an EMBL/GenBank/DDBJ whole genome shotgun (WGS) entry which is preliminary data.</text>
</comment>
<evidence type="ECO:0000313" key="3">
    <source>
        <dbReference type="Proteomes" id="UP000034298"/>
    </source>
</evidence>
<dbReference type="RefSeq" id="WP_052735572.1">
    <property type="nucleotide sequence ID" value="NZ_JJPC01000074.1"/>
</dbReference>
<reference evidence="3 4" key="1">
    <citation type="journal article" date="2015" name="ISME J.">
        <title>Genomic and phenotypic differentiation among Methanosarcina mazei populations from Columbia River sediment.</title>
        <authorList>
            <person name="Youngblut N.D."/>
            <person name="Wirth J.S."/>
            <person name="Henriksen J.R."/>
            <person name="Smith M."/>
            <person name="Simon H."/>
            <person name="Metcalf W.W."/>
            <person name="Whitaker R.J."/>
        </authorList>
    </citation>
    <scope>NUCLEOTIDE SEQUENCE [LARGE SCALE GENOMIC DNA]</scope>
    <source>
        <strain evidence="1 3">3.F.A.1B.1</strain>
        <strain evidence="2 4">3.F.T.2.1</strain>
    </source>
</reference>
<evidence type="ECO:0008006" key="5">
    <source>
        <dbReference type="Google" id="ProtNLM"/>
    </source>
</evidence>
<dbReference type="Proteomes" id="UP000034298">
    <property type="component" value="Unassembled WGS sequence"/>
</dbReference>
<evidence type="ECO:0000313" key="4">
    <source>
        <dbReference type="Proteomes" id="UP000034424"/>
    </source>
</evidence>
<dbReference type="Proteomes" id="UP000034424">
    <property type="component" value="Unassembled WGS sequence"/>
</dbReference>
<name>A0A0F8E4H8_METMZ</name>
<sequence length="206" mass="23686">MQDSLINYKIDYGSILSGLSVSSIEDAIKILWERLPDVWCEKYNEMTLTETNILQFTDNGFEYLFDFSSELVAKGVVPRNQASENRVVVVFGRSQPSHKKRDKNRMKGFLGPSSKVFGDNYDKGHFIGHAFGGGLEVNLFPQLRGINQGLSARGKVFQSMEKYCSDNAETFCFNRPIYCNLSWRPRMIEFGILTEEMNFWVEIFEN</sequence>
<organism evidence="1 3">
    <name type="scientific">Methanosarcina mazei</name>
    <name type="common">Methanosarcina frisia</name>
    <dbReference type="NCBI Taxonomy" id="2209"/>
    <lineage>
        <taxon>Archaea</taxon>
        <taxon>Methanobacteriati</taxon>
        <taxon>Methanobacteriota</taxon>
        <taxon>Stenosarchaea group</taxon>
        <taxon>Methanomicrobia</taxon>
        <taxon>Methanosarcinales</taxon>
        <taxon>Methanosarcinaceae</taxon>
        <taxon>Methanosarcina</taxon>
    </lineage>
</organism>
<proteinExistence type="predicted"/>
<dbReference type="EMBL" id="JJPC01000074">
    <property type="protein sequence ID" value="KKG34636.1"/>
    <property type="molecule type" value="Genomic_DNA"/>
</dbReference>
<protein>
    <recommendedName>
        <fullName evidence="5">DNA/RNA non-specific endonuclease domain-containing protein</fullName>
    </recommendedName>
</protein>
<dbReference type="PATRIC" id="fig|2209.62.peg.80"/>
<evidence type="ECO:0000313" key="2">
    <source>
        <dbReference type="EMBL" id="KKG64496.1"/>
    </source>
</evidence>
<gene>
    <name evidence="1" type="ORF">DU30_00375</name>
    <name evidence="2" type="ORF">DU67_07465</name>
</gene>
<accession>A0A0F8E4H8</accession>
<dbReference type="AlphaFoldDB" id="A0A0F8E4H8"/>
<dbReference type="EMBL" id="JJPL01000078">
    <property type="protein sequence ID" value="KKG64496.1"/>
    <property type="molecule type" value="Genomic_DNA"/>
</dbReference>